<feature type="region of interest" description="Disordered" evidence="1">
    <location>
        <begin position="1"/>
        <end position="20"/>
    </location>
</feature>
<reference evidence="3 4" key="1">
    <citation type="journal article" date="2011" name="Science">
        <title>The ecoresponsive genome of Daphnia pulex.</title>
        <authorList>
            <person name="Colbourne J.K."/>
            <person name="Pfrender M.E."/>
            <person name="Gilbert D."/>
            <person name="Thomas W.K."/>
            <person name="Tucker A."/>
            <person name="Oakley T.H."/>
            <person name="Tokishita S."/>
            <person name="Aerts A."/>
            <person name="Arnold G.J."/>
            <person name="Basu M.K."/>
            <person name="Bauer D.J."/>
            <person name="Caceres C.E."/>
            <person name="Carmel L."/>
            <person name="Casola C."/>
            <person name="Choi J.H."/>
            <person name="Detter J.C."/>
            <person name="Dong Q."/>
            <person name="Dusheyko S."/>
            <person name="Eads B.D."/>
            <person name="Frohlich T."/>
            <person name="Geiler-Samerotte K.A."/>
            <person name="Gerlach D."/>
            <person name="Hatcher P."/>
            <person name="Jogdeo S."/>
            <person name="Krijgsveld J."/>
            <person name="Kriventseva E.V."/>
            <person name="Kultz D."/>
            <person name="Laforsch C."/>
            <person name="Lindquist E."/>
            <person name="Lopez J."/>
            <person name="Manak J.R."/>
            <person name="Muller J."/>
            <person name="Pangilinan J."/>
            <person name="Patwardhan R.P."/>
            <person name="Pitluck S."/>
            <person name="Pritham E.J."/>
            <person name="Rechtsteiner A."/>
            <person name="Rho M."/>
            <person name="Rogozin I.B."/>
            <person name="Sakarya O."/>
            <person name="Salamov A."/>
            <person name="Schaack S."/>
            <person name="Shapiro H."/>
            <person name="Shiga Y."/>
            <person name="Skalitzky C."/>
            <person name="Smith Z."/>
            <person name="Souvorov A."/>
            <person name="Sung W."/>
            <person name="Tang Z."/>
            <person name="Tsuchiya D."/>
            <person name="Tu H."/>
            <person name="Vos H."/>
            <person name="Wang M."/>
            <person name="Wolf Y.I."/>
            <person name="Yamagata H."/>
            <person name="Yamada T."/>
            <person name="Ye Y."/>
            <person name="Shaw J.R."/>
            <person name="Andrews J."/>
            <person name="Crease T.J."/>
            <person name="Tang H."/>
            <person name="Lucas S.M."/>
            <person name="Robertson H.M."/>
            <person name="Bork P."/>
            <person name="Koonin E.V."/>
            <person name="Zdobnov E.M."/>
            <person name="Grigoriev I.V."/>
            <person name="Lynch M."/>
            <person name="Boore J.L."/>
        </authorList>
    </citation>
    <scope>NUCLEOTIDE SEQUENCE [LARGE SCALE GENOMIC DNA]</scope>
</reference>
<protein>
    <submittedName>
        <fullName evidence="3">Uncharacterized protein</fullName>
    </submittedName>
</protein>
<proteinExistence type="predicted"/>
<dbReference type="KEGG" id="dpx:DAPPUDRAFT_312591"/>
<dbReference type="AlphaFoldDB" id="E9FZK3"/>
<keyword evidence="4" id="KW-1185">Reference proteome</keyword>
<accession>E9FZK3</accession>
<name>E9FZK3_DAPPU</name>
<dbReference type="Proteomes" id="UP000000305">
    <property type="component" value="Unassembled WGS sequence"/>
</dbReference>
<feature type="compositionally biased region" description="Basic and acidic residues" evidence="1">
    <location>
        <begin position="66"/>
        <end position="82"/>
    </location>
</feature>
<feature type="region of interest" description="Disordered" evidence="1">
    <location>
        <begin position="55"/>
        <end position="82"/>
    </location>
</feature>
<evidence type="ECO:0000313" key="4">
    <source>
        <dbReference type="Proteomes" id="UP000000305"/>
    </source>
</evidence>
<dbReference type="EMBL" id="GL733363">
    <property type="protein sequence ID" value="EFX62826.1"/>
    <property type="molecule type" value="Genomic_DNA"/>
</dbReference>
<evidence type="ECO:0000313" key="3">
    <source>
        <dbReference type="EMBL" id="EFX87251.1"/>
    </source>
</evidence>
<dbReference type="EMBL" id="GL732528">
    <property type="protein sequence ID" value="EFX87251.1"/>
    <property type="molecule type" value="Genomic_DNA"/>
</dbReference>
<evidence type="ECO:0000256" key="1">
    <source>
        <dbReference type="SAM" id="MobiDB-lite"/>
    </source>
</evidence>
<dbReference type="HOGENOM" id="CLU_2560615_0_0_1"/>
<dbReference type="KEGG" id="dpx:DAPPUDRAFT_336378"/>
<gene>
    <name evidence="3" type="ORF">DAPPUDRAFT_312591</name>
    <name evidence="2" type="ORF">DAPPUDRAFT_336378</name>
</gene>
<organism evidence="3 4">
    <name type="scientific">Daphnia pulex</name>
    <name type="common">Water flea</name>
    <dbReference type="NCBI Taxonomy" id="6669"/>
    <lineage>
        <taxon>Eukaryota</taxon>
        <taxon>Metazoa</taxon>
        <taxon>Ecdysozoa</taxon>
        <taxon>Arthropoda</taxon>
        <taxon>Crustacea</taxon>
        <taxon>Branchiopoda</taxon>
        <taxon>Diplostraca</taxon>
        <taxon>Cladocera</taxon>
        <taxon>Anomopoda</taxon>
        <taxon>Daphniidae</taxon>
        <taxon>Daphnia</taxon>
    </lineage>
</organism>
<evidence type="ECO:0000313" key="2">
    <source>
        <dbReference type="EMBL" id="EFX62826.1"/>
    </source>
</evidence>
<sequence>MVAAWRVGKLCDNDPQDNSQEFERQYVPSGYSATSSTITSYSNIYASRIYVPVPDSLPSQINQPEPVERLDSKERVSQLEDL</sequence>